<dbReference type="NCBIfam" id="TIGR00367">
    <property type="entry name" value="calcium/sodium antiporter"/>
    <property type="match status" value="1"/>
</dbReference>
<dbReference type="GO" id="GO:0006874">
    <property type="term" value="P:intracellular calcium ion homeostasis"/>
    <property type="evidence" value="ECO:0007669"/>
    <property type="project" value="TreeGrafter"/>
</dbReference>
<dbReference type="AlphaFoldDB" id="A0A948RX64"/>
<evidence type="ECO:0000313" key="8">
    <source>
        <dbReference type="Proteomes" id="UP000777784"/>
    </source>
</evidence>
<feature type="domain" description="Sodium/calcium exchanger membrane region" evidence="6">
    <location>
        <begin position="183"/>
        <end position="323"/>
    </location>
</feature>
<dbReference type="GO" id="GO:0005886">
    <property type="term" value="C:plasma membrane"/>
    <property type="evidence" value="ECO:0007669"/>
    <property type="project" value="TreeGrafter"/>
</dbReference>
<evidence type="ECO:0000259" key="6">
    <source>
        <dbReference type="Pfam" id="PF01699"/>
    </source>
</evidence>
<feature type="transmembrane region" description="Helical" evidence="5">
    <location>
        <begin position="183"/>
        <end position="205"/>
    </location>
</feature>
<accession>A0A948RX64</accession>
<evidence type="ECO:0000313" key="7">
    <source>
        <dbReference type="EMBL" id="MBU2691183.1"/>
    </source>
</evidence>
<keyword evidence="4 5" id="KW-0472">Membrane</keyword>
<feature type="transmembrane region" description="Helical" evidence="5">
    <location>
        <begin position="217"/>
        <end position="240"/>
    </location>
</feature>
<comment type="subcellular location">
    <subcellularLocation>
        <location evidence="1">Membrane</location>
        <topology evidence="1">Multi-pass membrane protein</topology>
    </subcellularLocation>
</comment>
<dbReference type="InterPro" id="IPR004481">
    <property type="entry name" value="K/Na/Ca-exchanger"/>
</dbReference>
<evidence type="ECO:0000256" key="5">
    <source>
        <dbReference type="SAM" id="Phobius"/>
    </source>
</evidence>
<dbReference type="GO" id="GO:0008273">
    <property type="term" value="F:calcium, potassium:sodium antiporter activity"/>
    <property type="evidence" value="ECO:0007669"/>
    <property type="project" value="TreeGrafter"/>
</dbReference>
<proteinExistence type="predicted"/>
<feature type="transmembrane region" description="Helical" evidence="5">
    <location>
        <begin position="246"/>
        <end position="268"/>
    </location>
</feature>
<dbReference type="Pfam" id="PF01699">
    <property type="entry name" value="Na_Ca_ex"/>
    <property type="match status" value="2"/>
</dbReference>
<feature type="transmembrane region" description="Helical" evidence="5">
    <location>
        <begin position="136"/>
        <end position="155"/>
    </location>
</feature>
<dbReference type="InterPro" id="IPR004837">
    <property type="entry name" value="NaCa_Exmemb"/>
</dbReference>
<gene>
    <name evidence="7" type="ORF">KJ970_09650</name>
</gene>
<feature type="transmembrane region" description="Helical" evidence="5">
    <location>
        <begin position="68"/>
        <end position="93"/>
    </location>
</feature>
<feature type="transmembrane region" description="Helical" evidence="5">
    <location>
        <begin position="105"/>
        <end position="124"/>
    </location>
</feature>
<reference evidence="7" key="1">
    <citation type="submission" date="2021-05" db="EMBL/GenBank/DDBJ databases">
        <title>Energy efficiency and biological interactions define the core microbiome of deep oligotrophic groundwater.</title>
        <authorList>
            <person name="Mehrshad M."/>
            <person name="Lopez-Fernandez M."/>
            <person name="Bell E."/>
            <person name="Bernier-Latmani R."/>
            <person name="Bertilsson S."/>
            <person name="Dopson M."/>
        </authorList>
    </citation>
    <scope>NUCLEOTIDE SEQUENCE</scope>
    <source>
        <strain evidence="7">Modern_marine.mb.64</strain>
    </source>
</reference>
<name>A0A948RX64_UNCEI</name>
<protein>
    <submittedName>
        <fullName evidence="7">Calcium/sodium antiporter</fullName>
    </submittedName>
</protein>
<dbReference type="PANTHER" id="PTHR10846">
    <property type="entry name" value="SODIUM/POTASSIUM/CALCIUM EXCHANGER"/>
    <property type="match status" value="1"/>
</dbReference>
<keyword evidence="3 5" id="KW-1133">Transmembrane helix</keyword>
<evidence type="ECO:0000256" key="1">
    <source>
        <dbReference type="ARBA" id="ARBA00004141"/>
    </source>
</evidence>
<organism evidence="7 8">
    <name type="scientific">Eiseniibacteriota bacterium</name>
    <dbReference type="NCBI Taxonomy" id="2212470"/>
    <lineage>
        <taxon>Bacteria</taxon>
        <taxon>Candidatus Eiseniibacteriota</taxon>
    </lineage>
</organism>
<feature type="transmembrane region" description="Helical" evidence="5">
    <location>
        <begin position="303"/>
        <end position="324"/>
    </location>
</feature>
<dbReference type="GO" id="GO:0005262">
    <property type="term" value="F:calcium channel activity"/>
    <property type="evidence" value="ECO:0007669"/>
    <property type="project" value="TreeGrafter"/>
</dbReference>
<feature type="domain" description="Sodium/calcium exchanger membrane region" evidence="6">
    <location>
        <begin position="5"/>
        <end position="150"/>
    </location>
</feature>
<evidence type="ECO:0000256" key="2">
    <source>
        <dbReference type="ARBA" id="ARBA00022692"/>
    </source>
</evidence>
<dbReference type="EMBL" id="JAHJDP010000046">
    <property type="protein sequence ID" value="MBU2691183.1"/>
    <property type="molecule type" value="Genomic_DNA"/>
</dbReference>
<dbReference type="PANTHER" id="PTHR10846:SF8">
    <property type="entry name" value="INNER MEMBRANE PROTEIN YRBG"/>
    <property type="match status" value="1"/>
</dbReference>
<sequence length="329" mass="34418">MILQFALFLFGLALLLAGAHMLVDGSSKLAGSLGVSRLFIGLTVVAFGTSAPELAVNIQAALSGKTDIGFGNIVGSNIGNIGLIIGVCALLRPLTIEGILVRREIPMMILVTLAGLVLGFDTLLRTGPGIYDRFDGLMLLLLFGIFMFYTVAGVLRKETIDPLLEQTTQKAASGIQRKLSANLALSGLGLIMLILGAHLSTGSAVHLSKSLGVPPAVVGLSLVALGTSLPELVTSVVATWKGHTDLAVGNIVGSNIFNLGFIQGLTALIKPVAVPKGGLADLWVMMGFAALLLPFAITDRLRIVRWEGGVLLTAYAGYMTIRFLSMPSP</sequence>
<evidence type="ECO:0000256" key="4">
    <source>
        <dbReference type="ARBA" id="ARBA00023136"/>
    </source>
</evidence>
<keyword evidence="2 5" id="KW-0812">Transmembrane</keyword>
<evidence type="ECO:0000256" key="3">
    <source>
        <dbReference type="ARBA" id="ARBA00022989"/>
    </source>
</evidence>
<comment type="caution">
    <text evidence="7">The sequence shown here is derived from an EMBL/GenBank/DDBJ whole genome shotgun (WGS) entry which is preliminary data.</text>
</comment>
<dbReference type="InterPro" id="IPR044880">
    <property type="entry name" value="NCX_ion-bd_dom_sf"/>
</dbReference>
<feature type="transmembrane region" description="Helical" evidence="5">
    <location>
        <begin position="280"/>
        <end position="297"/>
    </location>
</feature>
<dbReference type="Gene3D" id="6.10.280.80">
    <property type="entry name" value="NCX, peripheral helical region"/>
    <property type="match status" value="1"/>
</dbReference>
<dbReference type="Gene3D" id="1.20.1420.30">
    <property type="entry name" value="NCX, central ion-binding region"/>
    <property type="match status" value="1"/>
</dbReference>
<dbReference type="Proteomes" id="UP000777784">
    <property type="component" value="Unassembled WGS sequence"/>
</dbReference>